<dbReference type="OrthoDB" id="2789670at2759"/>
<gene>
    <name evidence="11" type="ORF">CPB84DRAFT_1712952</name>
</gene>
<organism evidence="11 12">
    <name type="scientific">Gymnopilus junonius</name>
    <name type="common">Spectacular rustgill mushroom</name>
    <name type="synonym">Gymnopilus spectabilis subsp. junonius</name>
    <dbReference type="NCBI Taxonomy" id="109634"/>
    <lineage>
        <taxon>Eukaryota</taxon>
        <taxon>Fungi</taxon>
        <taxon>Dikarya</taxon>
        <taxon>Basidiomycota</taxon>
        <taxon>Agaricomycotina</taxon>
        <taxon>Agaricomycetes</taxon>
        <taxon>Agaricomycetidae</taxon>
        <taxon>Agaricales</taxon>
        <taxon>Agaricineae</taxon>
        <taxon>Hymenogastraceae</taxon>
        <taxon>Gymnopilus</taxon>
    </lineage>
</organism>
<protein>
    <submittedName>
        <fullName evidence="11">Cytochrome P450</fullName>
    </submittedName>
</protein>
<evidence type="ECO:0000256" key="2">
    <source>
        <dbReference type="ARBA" id="ARBA00005179"/>
    </source>
</evidence>
<name>A0A9P5TK52_GYMJU</name>
<sequence length="523" mass="59210">MMSEMNGMDKLALLTTLLAAGFLYFKNKRRSALPFPPGPKKHPLLGNLLDLPKKLEWETYRRWGKEYNSDIIHVSAGSVNLIVVNSFEAATDLFDKRSANYSSRPQFTMVRELMGWNWLMSALIYGDKWREQRKLFQQHFSITNAELYQNTQLEYVRKALQHLLEEPSDFMGITRHMAGGVSMSLAYGLNIQKKNDPFVDLAQRAVHSITEASVPGTFWVDVMPWLKYIPEWVPGAGFQKKARVWRKLQQDFRQVPYQAALKDMASGKAKPSFASECLETIDDNEDAQRQREVIKDTAAIVFAAGADTSLSGIHTLFAAMLCYPEVQKKAQEELDRVLGGRRLPEFTDELNMPYISALVKEILRWKPATPIGVPHLASEDDVYNGYYIPKRAVVIGNSWAMLHDEETYPDPSTFNPDRFLTTNKSTGKLEIDPTVRDPALMAFGFGRRMCPGRDVALSVIWLTIASVLATFNITKAIDENGKELEPDVQYWSGLIVHPLPFKCTIKPRSKAAEELVKSGADAY</sequence>
<keyword evidence="6 10" id="KW-0560">Oxidoreductase</keyword>
<evidence type="ECO:0000256" key="1">
    <source>
        <dbReference type="ARBA" id="ARBA00001971"/>
    </source>
</evidence>
<dbReference type="PANTHER" id="PTHR46300:SF7">
    <property type="entry name" value="P450, PUTATIVE (EUROFUNG)-RELATED"/>
    <property type="match status" value="1"/>
</dbReference>
<evidence type="ECO:0000256" key="9">
    <source>
        <dbReference type="PIRSR" id="PIRSR602401-1"/>
    </source>
</evidence>
<proteinExistence type="inferred from homology"/>
<dbReference type="Gene3D" id="1.10.630.10">
    <property type="entry name" value="Cytochrome P450"/>
    <property type="match status" value="1"/>
</dbReference>
<dbReference type="PRINTS" id="PR00463">
    <property type="entry name" value="EP450I"/>
</dbReference>
<evidence type="ECO:0000256" key="5">
    <source>
        <dbReference type="ARBA" id="ARBA00022723"/>
    </source>
</evidence>
<accession>A0A9P5TK52</accession>
<evidence type="ECO:0000256" key="7">
    <source>
        <dbReference type="ARBA" id="ARBA00023004"/>
    </source>
</evidence>
<evidence type="ECO:0000256" key="4">
    <source>
        <dbReference type="ARBA" id="ARBA00022617"/>
    </source>
</evidence>
<keyword evidence="8 10" id="KW-0503">Monooxygenase</keyword>
<evidence type="ECO:0000313" key="11">
    <source>
        <dbReference type="EMBL" id="KAF8884738.1"/>
    </source>
</evidence>
<dbReference type="SUPFAM" id="SSF48264">
    <property type="entry name" value="Cytochrome P450"/>
    <property type="match status" value="1"/>
</dbReference>
<dbReference type="GO" id="GO:0016705">
    <property type="term" value="F:oxidoreductase activity, acting on paired donors, with incorporation or reduction of molecular oxygen"/>
    <property type="evidence" value="ECO:0007669"/>
    <property type="project" value="InterPro"/>
</dbReference>
<dbReference type="GO" id="GO:0020037">
    <property type="term" value="F:heme binding"/>
    <property type="evidence" value="ECO:0007669"/>
    <property type="project" value="InterPro"/>
</dbReference>
<dbReference type="GO" id="GO:0005506">
    <property type="term" value="F:iron ion binding"/>
    <property type="evidence" value="ECO:0007669"/>
    <property type="project" value="InterPro"/>
</dbReference>
<keyword evidence="4 9" id="KW-0349">Heme</keyword>
<dbReference type="PANTHER" id="PTHR46300">
    <property type="entry name" value="P450, PUTATIVE (EUROFUNG)-RELATED-RELATED"/>
    <property type="match status" value="1"/>
</dbReference>
<evidence type="ECO:0000256" key="10">
    <source>
        <dbReference type="RuleBase" id="RU000461"/>
    </source>
</evidence>
<feature type="binding site" description="axial binding residue" evidence="9">
    <location>
        <position position="450"/>
    </location>
    <ligand>
        <name>heme</name>
        <dbReference type="ChEBI" id="CHEBI:30413"/>
    </ligand>
    <ligandPart>
        <name>Fe</name>
        <dbReference type="ChEBI" id="CHEBI:18248"/>
    </ligandPart>
</feature>
<keyword evidence="5 9" id="KW-0479">Metal-binding</keyword>
<dbReference type="EMBL" id="JADNYJ010000106">
    <property type="protein sequence ID" value="KAF8884738.1"/>
    <property type="molecule type" value="Genomic_DNA"/>
</dbReference>
<dbReference type="AlphaFoldDB" id="A0A9P5TK52"/>
<evidence type="ECO:0000256" key="6">
    <source>
        <dbReference type="ARBA" id="ARBA00023002"/>
    </source>
</evidence>
<dbReference type="Proteomes" id="UP000724874">
    <property type="component" value="Unassembled WGS sequence"/>
</dbReference>
<keyword evidence="7 9" id="KW-0408">Iron</keyword>
<comment type="similarity">
    <text evidence="3 10">Belongs to the cytochrome P450 family.</text>
</comment>
<evidence type="ECO:0000313" key="12">
    <source>
        <dbReference type="Proteomes" id="UP000724874"/>
    </source>
</evidence>
<dbReference type="GO" id="GO:0004497">
    <property type="term" value="F:monooxygenase activity"/>
    <property type="evidence" value="ECO:0007669"/>
    <property type="project" value="UniProtKB-KW"/>
</dbReference>
<dbReference type="CDD" id="cd11065">
    <property type="entry name" value="CYP64-like"/>
    <property type="match status" value="1"/>
</dbReference>
<dbReference type="InterPro" id="IPR001128">
    <property type="entry name" value="Cyt_P450"/>
</dbReference>
<comment type="pathway">
    <text evidence="2">Secondary metabolite biosynthesis.</text>
</comment>
<dbReference type="InterPro" id="IPR036396">
    <property type="entry name" value="Cyt_P450_sf"/>
</dbReference>
<dbReference type="InterPro" id="IPR050364">
    <property type="entry name" value="Cytochrome_P450_fung"/>
</dbReference>
<dbReference type="PROSITE" id="PS00086">
    <property type="entry name" value="CYTOCHROME_P450"/>
    <property type="match status" value="1"/>
</dbReference>
<dbReference type="Pfam" id="PF00067">
    <property type="entry name" value="p450"/>
    <property type="match status" value="1"/>
</dbReference>
<comment type="caution">
    <text evidence="11">The sequence shown here is derived from an EMBL/GenBank/DDBJ whole genome shotgun (WGS) entry which is preliminary data.</text>
</comment>
<evidence type="ECO:0000256" key="8">
    <source>
        <dbReference type="ARBA" id="ARBA00023033"/>
    </source>
</evidence>
<dbReference type="InterPro" id="IPR017972">
    <property type="entry name" value="Cyt_P450_CS"/>
</dbReference>
<comment type="cofactor">
    <cofactor evidence="1 9">
        <name>heme</name>
        <dbReference type="ChEBI" id="CHEBI:30413"/>
    </cofactor>
</comment>
<reference evidence="11" key="1">
    <citation type="submission" date="2020-11" db="EMBL/GenBank/DDBJ databases">
        <authorList>
            <consortium name="DOE Joint Genome Institute"/>
            <person name="Ahrendt S."/>
            <person name="Riley R."/>
            <person name="Andreopoulos W."/>
            <person name="LaButti K."/>
            <person name="Pangilinan J."/>
            <person name="Ruiz-duenas F.J."/>
            <person name="Barrasa J.M."/>
            <person name="Sanchez-Garcia M."/>
            <person name="Camarero S."/>
            <person name="Miyauchi S."/>
            <person name="Serrano A."/>
            <person name="Linde D."/>
            <person name="Babiker R."/>
            <person name="Drula E."/>
            <person name="Ayuso-Fernandez I."/>
            <person name="Pacheco R."/>
            <person name="Padilla G."/>
            <person name="Ferreira P."/>
            <person name="Barriuso J."/>
            <person name="Kellner H."/>
            <person name="Castanera R."/>
            <person name="Alfaro M."/>
            <person name="Ramirez L."/>
            <person name="Pisabarro A.G."/>
            <person name="Kuo A."/>
            <person name="Tritt A."/>
            <person name="Lipzen A."/>
            <person name="He G."/>
            <person name="Yan M."/>
            <person name="Ng V."/>
            <person name="Cullen D."/>
            <person name="Martin F."/>
            <person name="Rosso M.-N."/>
            <person name="Henrissat B."/>
            <person name="Hibbett D."/>
            <person name="Martinez A.T."/>
            <person name="Grigoriev I.V."/>
        </authorList>
    </citation>
    <scope>NUCLEOTIDE SEQUENCE</scope>
    <source>
        <strain evidence="11">AH 44721</strain>
    </source>
</reference>
<keyword evidence="12" id="KW-1185">Reference proteome</keyword>
<dbReference type="PRINTS" id="PR00385">
    <property type="entry name" value="P450"/>
</dbReference>
<dbReference type="InterPro" id="IPR002401">
    <property type="entry name" value="Cyt_P450_E_grp-I"/>
</dbReference>
<evidence type="ECO:0000256" key="3">
    <source>
        <dbReference type="ARBA" id="ARBA00010617"/>
    </source>
</evidence>